<proteinExistence type="predicted"/>
<feature type="region of interest" description="Disordered" evidence="3">
    <location>
        <begin position="756"/>
        <end position="804"/>
    </location>
</feature>
<keyword evidence="2" id="KW-0677">Repeat</keyword>
<dbReference type="InterPro" id="IPR003591">
    <property type="entry name" value="Leu-rich_rpt_typical-subtyp"/>
</dbReference>
<gene>
    <name evidence="4" type="ORF">T310_3931</name>
</gene>
<feature type="compositionally biased region" description="Low complexity" evidence="3">
    <location>
        <begin position="165"/>
        <end position="181"/>
    </location>
</feature>
<feature type="compositionally biased region" description="Polar residues" evidence="3">
    <location>
        <begin position="216"/>
        <end position="235"/>
    </location>
</feature>
<protein>
    <submittedName>
        <fullName evidence="4">Conserved leucine-rich repeat protein</fullName>
    </submittedName>
</protein>
<dbReference type="SMART" id="SM00369">
    <property type="entry name" value="LRR_TYP"/>
    <property type="match status" value="9"/>
</dbReference>
<dbReference type="OrthoDB" id="676979at2759"/>
<dbReference type="PROSITE" id="PS51450">
    <property type="entry name" value="LRR"/>
    <property type="match status" value="4"/>
</dbReference>
<dbReference type="PANTHER" id="PTHR48051">
    <property type="match status" value="1"/>
</dbReference>
<keyword evidence="1" id="KW-0433">Leucine-rich repeat</keyword>
<name>A0A0F4YW15_RASE3</name>
<dbReference type="InterPro" id="IPR032675">
    <property type="entry name" value="LRR_dom_sf"/>
</dbReference>
<feature type="compositionally biased region" description="Low complexity" evidence="3">
    <location>
        <begin position="189"/>
        <end position="215"/>
    </location>
</feature>
<feature type="compositionally biased region" description="Basic and acidic residues" evidence="3">
    <location>
        <begin position="338"/>
        <end position="352"/>
    </location>
</feature>
<dbReference type="InterPro" id="IPR001611">
    <property type="entry name" value="Leu-rich_rpt"/>
</dbReference>
<dbReference type="STRING" id="1408163.A0A0F4YW15"/>
<feature type="compositionally biased region" description="Low complexity" evidence="3">
    <location>
        <begin position="309"/>
        <end position="335"/>
    </location>
</feature>
<evidence type="ECO:0000256" key="2">
    <source>
        <dbReference type="ARBA" id="ARBA00022737"/>
    </source>
</evidence>
<evidence type="ECO:0000313" key="5">
    <source>
        <dbReference type="Proteomes" id="UP000053958"/>
    </source>
</evidence>
<reference evidence="4 5" key="1">
    <citation type="submission" date="2015-04" db="EMBL/GenBank/DDBJ databases">
        <authorList>
            <person name="Heijne W.H."/>
            <person name="Fedorova N.D."/>
            <person name="Nierman W.C."/>
            <person name="Vollebregt A.W."/>
            <person name="Zhao Z."/>
            <person name="Wu L."/>
            <person name="Kumar M."/>
            <person name="Stam H."/>
            <person name="van den Berg M.A."/>
            <person name="Pel H.J."/>
        </authorList>
    </citation>
    <scope>NUCLEOTIDE SEQUENCE [LARGE SCALE GENOMIC DNA]</scope>
    <source>
        <strain evidence="4 5">CBS 393.64</strain>
    </source>
</reference>
<dbReference type="Pfam" id="PF13855">
    <property type="entry name" value="LRR_8"/>
    <property type="match status" value="1"/>
</dbReference>
<dbReference type="Proteomes" id="UP000053958">
    <property type="component" value="Unassembled WGS sequence"/>
</dbReference>
<feature type="region of interest" description="Disordered" evidence="3">
    <location>
        <begin position="371"/>
        <end position="403"/>
    </location>
</feature>
<accession>A0A0F4YW15</accession>
<evidence type="ECO:0000313" key="4">
    <source>
        <dbReference type="EMBL" id="KKA22041.1"/>
    </source>
</evidence>
<sequence length="1052" mass="114808">MDRQKSPLRPPSGIPRLASRIPLPTHTGQRSLKPSPSRERLQADPGVDIARLRRPSQETLSRKYSTQSFSSHTAGHVYQRRDLSQTPQDRDENLEVPEDADGEAWELVDDHNGDHTSAPPADARPSLSDRTIETLSKIPPSPSSRGRKTSFFPPDSSMGPPPRPSSALNSYSRSPSRSSHSQNGVDEGVVPPSSVRRTPSRVSIASLSSNLSSVSERTAPQTTDTLTKSTNSGGRQSLGAVKRQSMIAAIPSKRAETLPVRSGGFSESKGLSTKAPKARPSLASAFGKPSPDEGIQSPQPVTVNKTRKPSSNVSSNMTSPSSTVSKTSSAASTTSEVHSQDLHAAAEPEVRKVSKSSSALRESIAKAKAARKAAKQNNLEPEAFDPWGNIDVKDPFNQLPKEPNRGLLRKRVEAARTSGSLNIAAMGLKEIPNEVMTMYDFDPDSNADWYESVDLVKFIAADNEIESLPDAAFPDIDPHDFDADEDSKGNQFGGLEVLDLHGNLLRSLPIGLRRLQRLSSLNLSNNQLSMDDIEVVAEIQSLSDLKLANNNLEGALLPTLGHLSNLEVLDLRGNRLSSLPDSFSDLTSLKVLNVSENQLKSLPFEILSRLPMIELNAAGNKLQGSLISASVDRFETLQTLNVARNALERLSENDTFDFPNLQTLAIDANRIRTLPCMSSWRSLLRLSAEDNSIAALPDGFVELDNLKYVDLTANDLSKLDERIGLMDNLAMFRISNNPLRERKFLNMDTEDLKRDLRNRCAPVPQEEDRGYSESDGAEQVEAHGEEDEEDEEGSVATEFTLAPESPSHLNRWKVKQGGVLDRSSTEMTELSVEELRPLVSSHDIKCLYIQQNKLQSFPVPALGLLASTLTDLDLSRNPLNSDALFSASVSLPHLQNLNLSATGLTSLDSLQANLSAPSLKFLDVSNNRLRGPLPFVRQTYPNLVTFLAADNQISSLEFETVQGLQVLDVSNNNIDYLPPKLGLLAADGSGPKGVAGPGLRRFEVAGNSFRVPRWQVVSKGTEAILEWLKGRIPAEELREWGAGDEDDSNGFD</sequence>
<dbReference type="SUPFAM" id="SSF52058">
    <property type="entry name" value="L domain-like"/>
    <property type="match status" value="2"/>
</dbReference>
<feature type="region of interest" description="Disordered" evidence="3">
    <location>
        <begin position="1"/>
        <end position="358"/>
    </location>
</feature>
<evidence type="ECO:0000256" key="1">
    <source>
        <dbReference type="ARBA" id="ARBA00022614"/>
    </source>
</evidence>
<dbReference type="Gene3D" id="3.80.10.10">
    <property type="entry name" value="Ribonuclease Inhibitor"/>
    <property type="match status" value="4"/>
</dbReference>
<dbReference type="PANTHER" id="PTHR48051:SF1">
    <property type="entry name" value="RAS SUPPRESSOR PROTEIN 1"/>
    <property type="match status" value="1"/>
</dbReference>
<dbReference type="GeneID" id="25316280"/>
<dbReference type="GO" id="GO:0005737">
    <property type="term" value="C:cytoplasm"/>
    <property type="evidence" value="ECO:0007669"/>
    <property type="project" value="TreeGrafter"/>
</dbReference>
<feature type="compositionally biased region" description="Acidic residues" evidence="3">
    <location>
        <begin position="94"/>
        <end position="107"/>
    </location>
</feature>
<dbReference type="RefSeq" id="XP_013328653.1">
    <property type="nucleotide sequence ID" value="XM_013473199.1"/>
</dbReference>
<feature type="compositionally biased region" description="Acidic residues" evidence="3">
    <location>
        <begin position="784"/>
        <end position="793"/>
    </location>
</feature>
<evidence type="ECO:0000256" key="3">
    <source>
        <dbReference type="SAM" id="MobiDB-lite"/>
    </source>
</evidence>
<comment type="caution">
    <text evidence="4">The sequence shown here is derived from an EMBL/GenBank/DDBJ whole genome shotgun (WGS) entry which is preliminary data.</text>
</comment>
<dbReference type="AlphaFoldDB" id="A0A0F4YW15"/>
<dbReference type="InterPro" id="IPR050216">
    <property type="entry name" value="LRR_domain-containing"/>
</dbReference>
<keyword evidence="5" id="KW-1185">Reference proteome</keyword>
<feature type="compositionally biased region" description="Basic and acidic residues" evidence="3">
    <location>
        <begin position="79"/>
        <end position="93"/>
    </location>
</feature>
<dbReference type="EMBL" id="LASV01000160">
    <property type="protein sequence ID" value="KKA22041.1"/>
    <property type="molecule type" value="Genomic_DNA"/>
</dbReference>
<organism evidence="4 5">
    <name type="scientific">Rasamsonia emersonii (strain ATCC 16479 / CBS 393.64 / IMI 116815)</name>
    <dbReference type="NCBI Taxonomy" id="1408163"/>
    <lineage>
        <taxon>Eukaryota</taxon>
        <taxon>Fungi</taxon>
        <taxon>Dikarya</taxon>
        <taxon>Ascomycota</taxon>
        <taxon>Pezizomycotina</taxon>
        <taxon>Eurotiomycetes</taxon>
        <taxon>Eurotiomycetidae</taxon>
        <taxon>Eurotiales</taxon>
        <taxon>Trichocomaceae</taxon>
        <taxon>Rasamsonia</taxon>
    </lineage>
</organism>
<dbReference type="SMART" id="SM00364">
    <property type="entry name" value="LRR_BAC"/>
    <property type="match status" value="8"/>
</dbReference>
<feature type="compositionally biased region" description="Polar residues" evidence="3">
    <location>
        <begin position="57"/>
        <end position="73"/>
    </location>
</feature>